<dbReference type="AlphaFoldDB" id="A0A5B7SXE7"/>
<keyword evidence="13" id="KW-1185">Reference proteome</keyword>
<accession>A0A5B7SXE7</accession>
<dbReference type="Pfam" id="PF01595">
    <property type="entry name" value="CNNM"/>
    <property type="match status" value="1"/>
</dbReference>
<dbReference type="PROSITE" id="PS51371">
    <property type="entry name" value="CBS"/>
    <property type="match status" value="1"/>
</dbReference>
<dbReference type="Gene3D" id="3.10.580.10">
    <property type="entry name" value="CBS-domain"/>
    <property type="match status" value="1"/>
</dbReference>
<dbReference type="PROSITE" id="PS51846">
    <property type="entry name" value="CNNM"/>
    <property type="match status" value="1"/>
</dbReference>
<name>A0A5B7SXE7_9FLAO</name>
<gene>
    <name evidence="12" type="ORF">FGM00_17050</name>
</gene>
<sequence length="382" mass="42946">MGLLLFYALISIFFSFLCSILEAVLLSINPTFINIKKKEGKGYARTLETLKKDVDQPLIAILTLNTVAHTVGAILVGVQAKVAYAQLYGNTTRSVFGIEFTEDLMVGVVSTLMTLLILIASEIIPKTIGATYWRQLSNFTAKALKIMVLVLKYTGILWLLQLFTKLVGGKGHHGSVLSREDFTAMADIAQEDGVFEKSESTIIKNLLRFDEVLVKDIMTPRTVMKIARESRSIQEYYDDNPKMRFSRIPVFSEKEDHITGFVLKDHILEELVRGNGKTPLSEIKRELLVTKRSTPIPQLFDLLIAKREHIALVIDEYGSVSGLVTMEDIIETLLGLEIIDESDHVADLQQLARKNWETRAKDSGIIEETKDTSIIEESKKPR</sequence>
<evidence type="ECO:0000259" key="10">
    <source>
        <dbReference type="PROSITE" id="PS51371"/>
    </source>
</evidence>
<dbReference type="KEGG" id="asag:FGM00_17050"/>
<dbReference type="Proteomes" id="UP000310017">
    <property type="component" value="Chromosome"/>
</dbReference>
<evidence type="ECO:0000256" key="8">
    <source>
        <dbReference type="PROSITE-ProRule" id="PRU01193"/>
    </source>
</evidence>
<evidence type="ECO:0000256" key="7">
    <source>
        <dbReference type="PROSITE-ProRule" id="PRU00703"/>
    </source>
</evidence>
<dbReference type="InterPro" id="IPR044751">
    <property type="entry name" value="Ion_transp-like_CBS"/>
</dbReference>
<protein>
    <submittedName>
        <fullName evidence="12">DUF21 domain-containing protein</fullName>
    </submittedName>
</protein>
<dbReference type="InterPro" id="IPR000644">
    <property type="entry name" value="CBS_dom"/>
</dbReference>
<dbReference type="SUPFAM" id="SSF54631">
    <property type="entry name" value="CBS-domain pair"/>
    <property type="match status" value="1"/>
</dbReference>
<keyword evidence="3" id="KW-0677">Repeat</keyword>
<evidence type="ECO:0000256" key="6">
    <source>
        <dbReference type="ARBA" id="ARBA00023136"/>
    </source>
</evidence>
<evidence type="ECO:0000313" key="13">
    <source>
        <dbReference type="Proteomes" id="UP000310017"/>
    </source>
</evidence>
<evidence type="ECO:0000313" key="12">
    <source>
        <dbReference type="EMBL" id="QCX01738.1"/>
    </source>
</evidence>
<keyword evidence="4 8" id="KW-1133">Transmembrane helix</keyword>
<keyword evidence="5 7" id="KW-0129">CBS domain</keyword>
<dbReference type="InterPro" id="IPR002550">
    <property type="entry name" value="CNNM"/>
</dbReference>
<keyword evidence="6 8" id="KW-0472">Membrane</keyword>
<evidence type="ECO:0000256" key="1">
    <source>
        <dbReference type="ARBA" id="ARBA00004141"/>
    </source>
</evidence>
<dbReference type="GO" id="GO:0005886">
    <property type="term" value="C:plasma membrane"/>
    <property type="evidence" value="ECO:0007669"/>
    <property type="project" value="TreeGrafter"/>
</dbReference>
<dbReference type="OrthoDB" id="9798188at2"/>
<organism evidence="12 13">
    <name type="scientific">Aggregatimonas sangjinii</name>
    <dbReference type="NCBI Taxonomy" id="2583587"/>
    <lineage>
        <taxon>Bacteria</taxon>
        <taxon>Pseudomonadati</taxon>
        <taxon>Bacteroidota</taxon>
        <taxon>Flavobacteriia</taxon>
        <taxon>Flavobacteriales</taxon>
        <taxon>Flavobacteriaceae</taxon>
        <taxon>Aggregatimonas</taxon>
    </lineage>
</organism>
<comment type="subcellular location">
    <subcellularLocation>
        <location evidence="1">Membrane</location>
        <topology evidence="1">Multi-pass membrane protein</topology>
    </subcellularLocation>
</comment>
<dbReference type="EMBL" id="CP040710">
    <property type="protein sequence ID" value="QCX01738.1"/>
    <property type="molecule type" value="Genomic_DNA"/>
</dbReference>
<feature type="transmembrane region" description="Helical" evidence="9">
    <location>
        <begin position="6"/>
        <end position="28"/>
    </location>
</feature>
<evidence type="ECO:0000256" key="9">
    <source>
        <dbReference type="SAM" id="Phobius"/>
    </source>
</evidence>
<dbReference type="CDD" id="cd04590">
    <property type="entry name" value="CBS_pair_CorC_HlyC_assoc"/>
    <property type="match status" value="1"/>
</dbReference>
<dbReference type="Pfam" id="PF00571">
    <property type="entry name" value="CBS"/>
    <property type="match status" value="1"/>
</dbReference>
<dbReference type="PANTHER" id="PTHR22777">
    <property type="entry name" value="HEMOLYSIN-RELATED"/>
    <property type="match status" value="1"/>
</dbReference>
<feature type="transmembrane region" description="Helical" evidence="9">
    <location>
        <begin position="104"/>
        <end position="124"/>
    </location>
</feature>
<evidence type="ECO:0000256" key="4">
    <source>
        <dbReference type="ARBA" id="ARBA00022989"/>
    </source>
</evidence>
<evidence type="ECO:0000256" key="5">
    <source>
        <dbReference type="ARBA" id="ARBA00023122"/>
    </source>
</evidence>
<dbReference type="PANTHER" id="PTHR22777:SF4">
    <property type="entry name" value="UPF0053 PROTEIN SLL1254"/>
    <property type="match status" value="1"/>
</dbReference>
<proteinExistence type="predicted"/>
<feature type="transmembrane region" description="Helical" evidence="9">
    <location>
        <begin position="58"/>
        <end position="84"/>
    </location>
</feature>
<evidence type="ECO:0000259" key="11">
    <source>
        <dbReference type="PROSITE" id="PS51846"/>
    </source>
</evidence>
<evidence type="ECO:0000256" key="2">
    <source>
        <dbReference type="ARBA" id="ARBA00022692"/>
    </source>
</evidence>
<dbReference type="InterPro" id="IPR046342">
    <property type="entry name" value="CBS_dom_sf"/>
</dbReference>
<feature type="transmembrane region" description="Helical" evidence="9">
    <location>
        <begin position="144"/>
        <end position="163"/>
    </location>
</feature>
<reference evidence="12 13" key="1">
    <citation type="submission" date="2019-05" db="EMBL/GenBank/DDBJ databases">
        <title>Genome sequencing of F202Z8.</title>
        <authorList>
            <person name="Kwon Y.M."/>
        </authorList>
    </citation>
    <scope>NUCLEOTIDE SEQUENCE [LARGE SCALE GENOMIC DNA]</scope>
    <source>
        <strain evidence="12 13">F202Z8</strain>
    </source>
</reference>
<feature type="domain" description="CBS" evidence="10">
    <location>
        <begin position="283"/>
        <end position="341"/>
    </location>
</feature>
<keyword evidence="2 8" id="KW-0812">Transmembrane</keyword>
<dbReference type="RefSeq" id="WP_138854075.1">
    <property type="nucleotide sequence ID" value="NZ_CP040710.1"/>
</dbReference>
<feature type="domain" description="CNNM transmembrane" evidence="11">
    <location>
        <begin position="1"/>
        <end position="199"/>
    </location>
</feature>
<evidence type="ECO:0000256" key="3">
    <source>
        <dbReference type="ARBA" id="ARBA00022737"/>
    </source>
</evidence>